<evidence type="ECO:0000259" key="2">
    <source>
        <dbReference type="PROSITE" id="PS51272"/>
    </source>
</evidence>
<proteinExistence type="predicted"/>
<name>A0A1G9Z616_9FIRM</name>
<evidence type="ECO:0000313" key="3">
    <source>
        <dbReference type="EMBL" id="SDN16988.1"/>
    </source>
</evidence>
<feature type="domain" description="SLH" evidence="2">
    <location>
        <begin position="26"/>
        <end position="88"/>
    </location>
</feature>
<keyword evidence="1" id="KW-0732">Signal</keyword>
<evidence type="ECO:0000313" key="4">
    <source>
        <dbReference type="Proteomes" id="UP000199309"/>
    </source>
</evidence>
<reference evidence="3 4" key="1">
    <citation type="submission" date="2016-10" db="EMBL/GenBank/DDBJ databases">
        <authorList>
            <person name="de Groot N.N."/>
        </authorList>
    </citation>
    <scope>NUCLEOTIDE SEQUENCE [LARGE SCALE GENOMIC DNA]</scope>
    <source>
        <strain evidence="3 4">DSM 16981</strain>
    </source>
</reference>
<evidence type="ECO:0000256" key="1">
    <source>
        <dbReference type="SAM" id="SignalP"/>
    </source>
</evidence>
<gene>
    <name evidence="3" type="ORF">SAMN05660299_02247</name>
</gene>
<feature type="chain" id="PRO_5011741905" description="SLH domain-containing protein" evidence="1">
    <location>
        <begin position="22"/>
        <end position="133"/>
    </location>
</feature>
<dbReference type="AlphaFoldDB" id="A0A1G9Z616"/>
<dbReference type="PROSITE" id="PS51272">
    <property type="entry name" value="SLH"/>
    <property type="match status" value="1"/>
</dbReference>
<accession>A0A1G9Z616</accession>
<feature type="signal peptide" evidence="1">
    <location>
        <begin position="1"/>
        <end position="21"/>
    </location>
</feature>
<protein>
    <recommendedName>
        <fullName evidence="2">SLH domain-containing protein</fullName>
    </recommendedName>
</protein>
<sequence>MKRKLMIFVSLMMMMAGSVMAYNPYAPNPFDTMERTSWEYKAVYDLTKAGLTGSDMSKFSPAYSLTRYEMAQMVAVAIQNRQKATAGQKEEIDKLQDSFSEDLAYAAGGNSTASHNTQPAGQIFDWRQGIKTK</sequence>
<dbReference type="InterPro" id="IPR001119">
    <property type="entry name" value="SLH_dom"/>
</dbReference>
<dbReference type="EMBL" id="FNHQ01000028">
    <property type="protein sequence ID" value="SDN16988.1"/>
    <property type="molecule type" value="Genomic_DNA"/>
</dbReference>
<dbReference type="STRING" id="349095.SAMN05660299_02247"/>
<dbReference type="Proteomes" id="UP000199309">
    <property type="component" value="Unassembled WGS sequence"/>
</dbReference>
<dbReference type="OrthoDB" id="1634128at2"/>
<organism evidence="3 4">
    <name type="scientific">Megasphaera paucivorans</name>
    <dbReference type="NCBI Taxonomy" id="349095"/>
    <lineage>
        <taxon>Bacteria</taxon>
        <taxon>Bacillati</taxon>
        <taxon>Bacillota</taxon>
        <taxon>Negativicutes</taxon>
        <taxon>Veillonellales</taxon>
        <taxon>Veillonellaceae</taxon>
        <taxon>Megasphaera</taxon>
    </lineage>
</organism>
<keyword evidence="4" id="KW-1185">Reference proteome</keyword>
<dbReference type="RefSeq" id="WP_091651952.1">
    <property type="nucleotide sequence ID" value="NZ_FNHQ01000028.1"/>
</dbReference>